<accession>A0A5B7BA08</accession>
<dbReference type="InterPro" id="IPR001932">
    <property type="entry name" value="PPM-type_phosphatase-like_dom"/>
</dbReference>
<evidence type="ECO:0000259" key="1">
    <source>
        <dbReference type="PROSITE" id="PS51746"/>
    </source>
</evidence>
<dbReference type="GO" id="GO:0004722">
    <property type="term" value="F:protein serine/threonine phosphatase activity"/>
    <property type="evidence" value="ECO:0007669"/>
    <property type="project" value="InterPro"/>
</dbReference>
<dbReference type="SMART" id="SM00332">
    <property type="entry name" value="PP2Cc"/>
    <property type="match status" value="1"/>
</dbReference>
<dbReference type="FunFam" id="3.60.40.10:FF:000291">
    <property type="entry name" value="Protein phosphatase 2C 50"/>
    <property type="match status" value="1"/>
</dbReference>
<feature type="domain" description="PPM-type phosphatase" evidence="1">
    <location>
        <begin position="1"/>
        <end position="215"/>
    </location>
</feature>
<dbReference type="InterPro" id="IPR036457">
    <property type="entry name" value="PPM-type-like_dom_sf"/>
</dbReference>
<sequence>MLAEEWEREGGGSGGWSRRWEVAFSRAYERADNAFKDKRLAPHSVGSTALVVVLSACQIIASNCGDSRAVLCRGAKTIPLTVDHKPERKEELARIVEGGGRILYWQGMRVEGVLSMTRAIGDRDLKPWVISVPEVTFMTRSEEDECLILASDGLWDVMSNEEVGELACRQLRRERRLAMTKERSSFPAQYVADFLLQAARKKLSSDNISAIVVDLKPLRRWHQH</sequence>
<proteinExistence type="predicted"/>
<evidence type="ECO:0000313" key="2">
    <source>
        <dbReference type="EMBL" id="MPA65008.1"/>
    </source>
</evidence>
<dbReference type="Gene3D" id="3.60.40.10">
    <property type="entry name" value="PPM-type phosphatase domain"/>
    <property type="match status" value="1"/>
</dbReference>
<organism evidence="2">
    <name type="scientific">Davidia involucrata</name>
    <name type="common">Dove tree</name>
    <dbReference type="NCBI Taxonomy" id="16924"/>
    <lineage>
        <taxon>Eukaryota</taxon>
        <taxon>Viridiplantae</taxon>
        <taxon>Streptophyta</taxon>
        <taxon>Embryophyta</taxon>
        <taxon>Tracheophyta</taxon>
        <taxon>Spermatophyta</taxon>
        <taxon>Magnoliopsida</taxon>
        <taxon>eudicotyledons</taxon>
        <taxon>Gunneridae</taxon>
        <taxon>Pentapetalae</taxon>
        <taxon>asterids</taxon>
        <taxon>Cornales</taxon>
        <taxon>Nyssaceae</taxon>
        <taxon>Davidia</taxon>
    </lineage>
</organism>
<name>A0A5B7BA08_DAVIN</name>
<dbReference type="CDD" id="cd00143">
    <property type="entry name" value="PP2Cc"/>
    <property type="match status" value="1"/>
</dbReference>
<dbReference type="PROSITE" id="PS51746">
    <property type="entry name" value="PPM_2"/>
    <property type="match status" value="1"/>
</dbReference>
<dbReference type="InterPro" id="IPR015655">
    <property type="entry name" value="PP2C"/>
</dbReference>
<dbReference type="Pfam" id="PF00481">
    <property type="entry name" value="PP2C"/>
    <property type="match status" value="1"/>
</dbReference>
<reference evidence="2" key="1">
    <citation type="submission" date="2019-08" db="EMBL/GenBank/DDBJ databases">
        <title>Reference gene set and small RNA set construction with multiple tissues from Davidia involucrata Baill.</title>
        <authorList>
            <person name="Yang H."/>
            <person name="Zhou C."/>
            <person name="Li G."/>
            <person name="Wang J."/>
            <person name="Gao P."/>
            <person name="Wang M."/>
            <person name="Wang R."/>
            <person name="Zhao Y."/>
        </authorList>
    </citation>
    <scope>NUCLEOTIDE SEQUENCE</scope>
    <source>
        <tissue evidence="2">Mixed with DoveR01_LX</tissue>
    </source>
</reference>
<dbReference type="SUPFAM" id="SSF81606">
    <property type="entry name" value="PP2C-like"/>
    <property type="match status" value="1"/>
</dbReference>
<protein>
    <recommendedName>
        <fullName evidence="1">PPM-type phosphatase domain-containing protein</fullName>
    </recommendedName>
</protein>
<dbReference type="AlphaFoldDB" id="A0A5B7BA08"/>
<gene>
    <name evidence="2" type="ORF">Din_034449</name>
</gene>
<dbReference type="EMBL" id="GHES01034449">
    <property type="protein sequence ID" value="MPA65008.1"/>
    <property type="molecule type" value="Transcribed_RNA"/>
</dbReference>
<dbReference type="PANTHER" id="PTHR47992">
    <property type="entry name" value="PROTEIN PHOSPHATASE"/>
    <property type="match status" value="1"/>
</dbReference>